<dbReference type="EMBL" id="BAAAOF010000002">
    <property type="protein sequence ID" value="GAA1921892.1"/>
    <property type="molecule type" value="Genomic_DNA"/>
</dbReference>
<organism evidence="2 3">
    <name type="scientific">Microbacterium aoyamense</name>
    <dbReference type="NCBI Taxonomy" id="344166"/>
    <lineage>
        <taxon>Bacteria</taxon>
        <taxon>Bacillati</taxon>
        <taxon>Actinomycetota</taxon>
        <taxon>Actinomycetes</taxon>
        <taxon>Micrococcales</taxon>
        <taxon>Microbacteriaceae</taxon>
        <taxon>Microbacterium</taxon>
    </lineage>
</organism>
<gene>
    <name evidence="2" type="ORF">GCM10009775_12940</name>
</gene>
<feature type="region of interest" description="Disordered" evidence="1">
    <location>
        <begin position="877"/>
        <end position="917"/>
    </location>
</feature>
<evidence type="ECO:0000313" key="3">
    <source>
        <dbReference type="Proteomes" id="UP001501343"/>
    </source>
</evidence>
<dbReference type="RefSeq" id="WP_248146527.1">
    <property type="nucleotide sequence ID" value="NZ_BAAAOF010000002.1"/>
</dbReference>
<evidence type="ECO:0000256" key="1">
    <source>
        <dbReference type="SAM" id="MobiDB-lite"/>
    </source>
</evidence>
<name>A0ABP5AWN1_9MICO</name>
<sequence>MSHSTEPDDDDLPVYLPPGGAESVPGFLDRLLARLADDPADAEFVFEGVEVDVAQGVWLVPLGGYDPDEYSAQNHPLSPAEYAEVALRSVEDVHRVLVETWGAPQVRPPRLVGVSKEPEGILDYMMVAVGFDEAEVWDRGEFTCALLSGWADEPVTSALRQVMAVMPREYAMGGLAVLADDEITVHDLLMHGEHPLELRRRAWLLSAMFGQGEVRVRDAVLEASRLGLRAKDGTTSVWTFADDGRMLVVLQDPQSEFVTAAADQLIADQLTEEPGDGDTDREEARLILIARMLDGVPADLRELIAAPAETVDGHPAQHELEFRMLGDRPLPIISGLAWFDGEHWRVPASMLEIGALNVFGMDDFGFARAVRRPYRLGGALVAEDFTGGVDEERRAYIERVFAACPVPEQPRPPVGERLGYGLPRDVSHDEMVDQIERASELWWDTDPDRAEGVDGFRVGGRTLSVLDGRILRAVVAKSEPWTVDILRDWVDGLSAAMETRWGRAGSVSGDDPQTGQMRRSPVARVMRGTGLMSAPMWWVNGHAVLLLAGIPDASYDEEPQAILLIAPADAVLDVMRGTSMWELRRRARVLGEVATLTSTVPPPDEIAWSGPPLRGSDLVPRARRGRLRAGDHFWVWHFTHDGRALLLSFPVAQDAAAPSFDDQVDLFAGVPADLMSLVADRDSRGLFGVVTDADTGRSLPAARAVLWFDTYDWRASDGMIRRLRTAADPWTALTSTTLGVGQLLWAWVVGNEFTPDLFSDPQYARHLLDRMPEHDEIAQGFARLGDRHERALTGSLNEFLDVATGMPDRRYFLDAALANPNPRHRREIAFLLLENGVDASIQLSHLTPVNVLFQNPTLSAGDLPLLRRLLSAGARPGPGLGGTSVARDPLEQLADRHLDPADADPLTEELVRQRTGR</sequence>
<reference evidence="3" key="1">
    <citation type="journal article" date="2019" name="Int. J. Syst. Evol. Microbiol.">
        <title>The Global Catalogue of Microorganisms (GCM) 10K type strain sequencing project: providing services to taxonomists for standard genome sequencing and annotation.</title>
        <authorList>
            <consortium name="The Broad Institute Genomics Platform"/>
            <consortium name="The Broad Institute Genome Sequencing Center for Infectious Disease"/>
            <person name="Wu L."/>
            <person name="Ma J."/>
        </authorList>
    </citation>
    <scope>NUCLEOTIDE SEQUENCE [LARGE SCALE GENOMIC DNA]</scope>
    <source>
        <strain evidence="3">JCM 14900</strain>
    </source>
</reference>
<protein>
    <submittedName>
        <fullName evidence="2">Uncharacterized protein</fullName>
    </submittedName>
</protein>
<keyword evidence="3" id="KW-1185">Reference proteome</keyword>
<feature type="compositionally biased region" description="Basic and acidic residues" evidence="1">
    <location>
        <begin position="888"/>
        <end position="900"/>
    </location>
</feature>
<comment type="caution">
    <text evidence="2">The sequence shown here is derived from an EMBL/GenBank/DDBJ whole genome shotgun (WGS) entry which is preliminary data.</text>
</comment>
<evidence type="ECO:0000313" key="2">
    <source>
        <dbReference type="EMBL" id="GAA1921892.1"/>
    </source>
</evidence>
<proteinExistence type="predicted"/>
<dbReference type="Proteomes" id="UP001501343">
    <property type="component" value="Unassembled WGS sequence"/>
</dbReference>
<accession>A0ABP5AWN1</accession>